<dbReference type="InterPro" id="IPR012910">
    <property type="entry name" value="Plug_dom"/>
</dbReference>
<evidence type="ECO:0000256" key="8">
    <source>
        <dbReference type="PROSITE-ProRule" id="PRU01360"/>
    </source>
</evidence>
<dbReference type="Pfam" id="PF07715">
    <property type="entry name" value="Plug"/>
    <property type="match status" value="1"/>
</dbReference>
<dbReference type="InterPro" id="IPR013784">
    <property type="entry name" value="Carb-bd-like_fold"/>
</dbReference>
<dbReference type="InterPro" id="IPR039426">
    <property type="entry name" value="TonB-dep_rcpt-like"/>
</dbReference>
<dbReference type="Gene3D" id="2.40.170.20">
    <property type="entry name" value="TonB-dependent receptor, beta-barrel domain"/>
    <property type="match status" value="1"/>
</dbReference>
<dbReference type="PROSITE" id="PS52016">
    <property type="entry name" value="TONB_DEPENDENT_REC_3"/>
    <property type="match status" value="1"/>
</dbReference>
<name>A0A939GLE8_9BACT</name>
<gene>
    <name evidence="13" type="ORF">J2I47_23290</name>
</gene>
<keyword evidence="2 8" id="KW-0813">Transport</keyword>
<reference evidence="13" key="1">
    <citation type="submission" date="2021-03" db="EMBL/GenBank/DDBJ databases">
        <title>Fibrella sp. HMF5335 genome sequencing and assembly.</title>
        <authorList>
            <person name="Kang H."/>
            <person name="Kim H."/>
            <person name="Bae S."/>
            <person name="Joh K."/>
        </authorList>
    </citation>
    <scope>NUCLEOTIDE SEQUENCE</scope>
    <source>
        <strain evidence="13">HMF5335</strain>
    </source>
</reference>
<evidence type="ECO:0000256" key="5">
    <source>
        <dbReference type="ARBA" id="ARBA00023077"/>
    </source>
</evidence>
<dbReference type="Proteomes" id="UP000664034">
    <property type="component" value="Unassembled WGS sequence"/>
</dbReference>
<comment type="subcellular location">
    <subcellularLocation>
        <location evidence="1 8">Cell outer membrane</location>
        <topology evidence="1 8">Multi-pass membrane protein</topology>
    </subcellularLocation>
</comment>
<organism evidence="13 14">
    <name type="scientific">Fibrella rubiginis</name>
    <dbReference type="NCBI Taxonomy" id="2817060"/>
    <lineage>
        <taxon>Bacteria</taxon>
        <taxon>Pseudomonadati</taxon>
        <taxon>Bacteroidota</taxon>
        <taxon>Cytophagia</taxon>
        <taxon>Cytophagales</taxon>
        <taxon>Spirosomataceae</taxon>
        <taxon>Fibrella</taxon>
    </lineage>
</organism>
<proteinExistence type="inferred from homology"/>
<dbReference type="Pfam" id="PF13620">
    <property type="entry name" value="CarboxypepD_reg"/>
    <property type="match status" value="1"/>
</dbReference>
<feature type="domain" description="TonB-dependent receptor plug" evidence="12">
    <location>
        <begin position="157"/>
        <end position="257"/>
    </location>
</feature>
<evidence type="ECO:0000259" key="11">
    <source>
        <dbReference type="Pfam" id="PF00593"/>
    </source>
</evidence>
<sequence length="841" mass="93298">MQQRSTAALLLLLVLFMQQPALLAKPVHTMRTWVLDDTDPLDKGGLQGYVVDANGKPAGGLQVRLRGTVRRLTTDERGYFAFRDLPSGEYVVEASGIGVQPQTQTVSVRRAETATLTLTVQEDVQQLAEVSIVAAKGLRERETLPDVGATAIYAGKKTDVINLDALDANLVTNNSRQVFSKTPGVMVWENDGSGMQVGVSVRGLSPNRSWEFNVRQNGVDISSDPFGYPEAYYNPPMEAVERIELVRGGASLQYGPQFGGLLNYELKGPATDKPIRFETQQSVGTYGLFSTYNRVSGTVGRWQYNAYAHYRRADGWRDNSRYSIFNGYAALSYAVTNRLKLGLEVSRLYNESQQPGGLTDVQFAQNARQSSRSRNWLSTPWTVPTFTAEYAFSDKTRLTATVHGLVSERNSIGFTQAITTPDNLTAAGSGQPRQIDRDTYRNWGSELRLLSRYRLFGQEHTLATGLKYFNGHTQRQQQGRGDTGTEFNLNLQADAFPRDLSLRVTNVAAFAENLFRLSPRWTMTPGLRIETLSNAIDGRLSLSASNVPGLVSQQSTRRFVLAGIGTEYKFSETIALYANASQAYRPVLFSDLTPAAVTDFVVDPTLRDARGYSFDLGLRGRVRNYLNFDVNYFRVNYNDRIGTLSLLNEAGRVYQLRTNIGRSVSQGVEAYVEFDPLLAILGQSRVSRAGFGHVSLFSSLGFTDARYRDFRVATVSNGQASETNLRDKYVENAPTFIGRFGLNYTRKTFTFTALMNRVGRAYSDANNTETPSANAQTGVIPAYRVFDVSASLTLWKRYTLRTGVNNLTDERYFTRRAGGYPGPGILPADGRTGYVSVGLRL</sequence>
<evidence type="ECO:0000256" key="3">
    <source>
        <dbReference type="ARBA" id="ARBA00022452"/>
    </source>
</evidence>
<evidence type="ECO:0000256" key="2">
    <source>
        <dbReference type="ARBA" id="ARBA00022448"/>
    </source>
</evidence>
<dbReference type="Gene3D" id="2.170.130.10">
    <property type="entry name" value="TonB-dependent receptor, plug domain"/>
    <property type="match status" value="1"/>
</dbReference>
<accession>A0A939GLE8</accession>
<keyword evidence="7 8" id="KW-0998">Cell outer membrane</keyword>
<dbReference type="InterPro" id="IPR036942">
    <property type="entry name" value="Beta-barrel_TonB_sf"/>
</dbReference>
<evidence type="ECO:0000256" key="4">
    <source>
        <dbReference type="ARBA" id="ARBA00022692"/>
    </source>
</evidence>
<feature type="domain" description="TonB-dependent receptor-like beta-barrel" evidence="11">
    <location>
        <begin position="367"/>
        <end position="807"/>
    </location>
</feature>
<dbReference type="SUPFAM" id="SSF56935">
    <property type="entry name" value="Porins"/>
    <property type="match status" value="1"/>
</dbReference>
<comment type="similarity">
    <text evidence="8 9">Belongs to the TonB-dependent receptor family.</text>
</comment>
<dbReference type="Gene3D" id="2.60.40.1120">
    <property type="entry name" value="Carboxypeptidase-like, regulatory domain"/>
    <property type="match status" value="1"/>
</dbReference>
<evidence type="ECO:0000256" key="6">
    <source>
        <dbReference type="ARBA" id="ARBA00023136"/>
    </source>
</evidence>
<dbReference type="SUPFAM" id="SSF49452">
    <property type="entry name" value="Starch-binding domain-like"/>
    <property type="match status" value="1"/>
</dbReference>
<keyword evidence="14" id="KW-1185">Reference proteome</keyword>
<feature type="chain" id="PRO_5036816053" evidence="10">
    <location>
        <begin position="24"/>
        <end position="841"/>
    </location>
</feature>
<evidence type="ECO:0000259" key="12">
    <source>
        <dbReference type="Pfam" id="PF07715"/>
    </source>
</evidence>
<keyword evidence="3 8" id="KW-1134">Transmembrane beta strand</keyword>
<evidence type="ECO:0000256" key="10">
    <source>
        <dbReference type="SAM" id="SignalP"/>
    </source>
</evidence>
<dbReference type="GO" id="GO:0033214">
    <property type="term" value="P:siderophore-iron import into cell"/>
    <property type="evidence" value="ECO:0007669"/>
    <property type="project" value="TreeGrafter"/>
</dbReference>
<feature type="signal peptide" evidence="10">
    <location>
        <begin position="1"/>
        <end position="23"/>
    </location>
</feature>
<dbReference type="Pfam" id="PF00593">
    <property type="entry name" value="TonB_dep_Rec_b-barrel"/>
    <property type="match status" value="1"/>
</dbReference>
<keyword evidence="10" id="KW-0732">Signal</keyword>
<dbReference type="InterPro" id="IPR000531">
    <property type="entry name" value="Beta-barrel_TonB"/>
</dbReference>
<dbReference type="PANTHER" id="PTHR30442:SF0">
    <property type="entry name" value="FE(3+) DICITRATE TRANSPORT PROTEIN FECA"/>
    <property type="match status" value="1"/>
</dbReference>
<evidence type="ECO:0000256" key="1">
    <source>
        <dbReference type="ARBA" id="ARBA00004571"/>
    </source>
</evidence>
<dbReference type="GO" id="GO:0009279">
    <property type="term" value="C:cell outer membrane"/>
    <property type="evidence" value="ECO:0007669"/>
    <property type="project" value="UniProtKB-SubCell"/>
</dbReference>
<evidence type="ECO:0000256" key="7">
    <source>
        <dbReference type="ARBA" id="ARBA00023237"/>
    </source>
</evidence>
<dbReference type="GO" id="GO:0030246">
    <property type="term" value="F:carbohydrate binding"/>
    <property type="evidence" value="ECO:0007669"/>
    <property type="project" value="InterPro"/>
</dbReference>
<keyword evidence="6 8" id="KW-0472">Membrane</keyword>
<evidence type="ECO:0000313" key="14">
    <source>
        <dbReference type="Proteomes" id="UP000664034"/>
    </source>
</evidence>
<dbReference type="InterPro" id="IPR037066">
    <property type="entry name" value="Plug_dom_sf"/>
</dbReference>
<dbReference type="AlphaFoldDB" id="A0A939GLE8"/>
<keyword evidence="13" id="KW-0675">Receptor</keyword>
<keyword evidence="5 9" id="KW-0798">TonB box</keyword>
<dbReference type="EMBL" id="JAFMYV010000015">
    <property type="protein sequence ID" value="MBO0939494.1"/>
    <property type="molecule type" value="Genomic_DNA"/>
</dbReference>
<protein>
    <submittedName>
        <fullName evidence="13">TonB-dependent receptor</fullName>
    </submittedName>
</protein>
<dbReference type="PANTHER" id="PTHR30442">
    <property type="entry name" value="IRON III DICITRATE TRANSPORT PROTEIN FECA"/>
    <property type="match status" value="1"/>
</dbReference>
<keyword evidence="4 8" id="KW-0812">Transmembrane</keyword>
<evidence type="ECO:0000313" key="13">
    <source>
        <dbReference type="EMBL" id="MBO0939494.1"/>
    </source>
</evidence>
<evidence type="ECO:0000256" key="9">
    <source>
        <dbReference type="RuleBase" id="RU003357"/>
    </source>
</evidence>
<comment type="caution">
    <text evidence="13">The sequence shown here is derived from an EMBL/GenBank/DDBJ whole genome shotgun (WGS) entry which is preliminary data.</text>
</comment>